<dbReference type="InterPro" id="IPR017938">
    <property type="entry name" value="Riboflavin_synthase-like_b-brl"/>
</dbReference>
<dbReference type="Proteomes" id="UP000028839">
    <property type="component" value="Unassembled WGS sequence"/>
</dbReference>
<dbReference type="HOGENOM" id="CLU_003827_7_3_6"/>
<reference evidence="3 4" key="1">
    <citation type="submission" date="2014-07" db="EMBL/GenBank/DDBJ databases">
        <title>Comparative analysis of Nitrosococcus oceani genome inventories of strains from Pacific and Atlantic gyres.</title>
        <authorList>
            <person name="Lim C.K."/>
            <person name="Wang L."/>
            <person name="Sayavedra-Soto L.A."/>
            <person name="Klotz M.G."/>
        </authorList>
    </citation>
    <scope>NUCLEOTIDE SEQUENCE [LARGE SCALE GENOMIC DNA]</scope>
    <source>
        <strain evidence="3 4">C-27</strain>
    </source>
</reference>
<organism evidence="3 4">
    <name type="scientific">Nitrosococcus oceani C-27</name>
    <dbReference type="NCBI Taxonomy" id="314279"/>
    <lineage>
        <taxon>Bacteria</taxon>
        <taxon>Pseudomonadati</taxon>
        <taxon>Pseudomonadota</taxon>
        <taxon>Gammaproteobacteria</taxon>
        <taxon>Chromatiales</taxon>
        <taxon>Chromatiaceae</taxon>
        <taxon>Nitrosococcus</taxon>
    </lineage>
</organism>
<dbReference type="PANTHER" id="PTHR47354:SF5">
    <property type="entry name" value="PROTEIN RFBI"/>
    <property type="match status" value="1"/>
</dbReference>
<dbReference type="GO" id="GO:0016491">
    <property type="term" value="F:oxidoreductase activity"/>
    <property type="evidence" value="ECO:0007669"/>
    <property type="project" value="InterPro"/>
</dbReference>
<evidence type="ECO:0000256" key="1">
    <source>
        <dbReference type="ARBA" id="ARBA00034078"/>
    </source>
</evidence>
<evidence type="ECO:0000313" key="4">
    <source>
        <dbReference type="Proteomes" id="UP000028839"/>
    </source>
</evidence>
<dbReference type="PRINTS" id="PR00371">
    <property type="entry name" value="FPNCR"/>
</dbReference>
<dbReference type="Pfam" id="PF00175">
    <property type="entry name" value="NAD_binding_1"/>
    <property type="match status" value="1"/>
</dbReference>
<dbReference type="InterPro" id="IPR050415">
    <property type="entry name" value="MRET"/>
</dbReference>
<comment type="caution">
    <text evidence="3">The sequence shown here is derived from an EMBL/GenBank/DDBJ whole genome shotgun (WGS) entry which is preliminary data.</text>
</comment>
<dbReference type="InterPro" id="IPR008333">
    <property type="entry name" value="Cbr1-like_FAD-bd_dom"/>
</dbReference>
<dbReference type="PROSITE" id="PS51384">
    <property type="entry name" value="FAD_FR"/>
    <property type="match status" value="1"/>
</dbReference>
<dbReference type="PANTHER" id="PTHR47354">
    <property type="entry name" value="NADH OXIDOREDUCTASE HCR"/>
    <property type="match status" value="1"/>
</dbReference>
<proteinExistence type="predicted"/>
<evidence type="ECO:0000259" key="2">
    <source>
        <dbReference type="PROSITE" id="PS51384"/>
    </source>
</evidence>
<feature type="domain" description="FAD-binding FR-type" evidence="2">
    <location>
        <begin position="1"/>
        <end position="101"/>
    </location>
</feature>
<dbReference type="Gene3D" id="2.40.30.10">
    <property type="entry name" value="Translation factors"/>
    <property type="match status" value="1"/>
</dbReference>
<accession>A0A0E2Z7H0</accession>
<dbReference type="InterPro" id="IPR001433">
    <property type="entry name" value="OxRdtase_FAD/NAD-bd"/>
</dbReference>
<gene>
    <name evidence="3" type="ORF">IB75_08385</name>
</gene>
<dbReference type="AlphaFoldDB" id="A0A0E2Z7H0"/>
<evidence type="ECO:0000313" key="3">
    <source>
        <dbReference type="EMBL" id="KFI19505.1"/>
    </source>
</evidence>
<dbReference type="InterPro" id="IPR039261">
    <property type="entry name" value="FNR_nucleotide-bd"/>
</dbReference>
<dbReference type="SUPFAM" id="SSF63380">
    <property type="entry name" value="Riboflavin synthase domain-like"/>
    <property type="match status" value="1"/>
</dbReference>
<dbReference type="Gene3D" id="3.40.50.80">
    <property type="entry name" value="Nucleotide-binding domain of ferredoxin-NADP reductase (FNR) module"/>
    <property type="match status" value="1"/>
</dbReference>
<dbReference type="SUPFAM" id="SSF52343">
    <property type="entry name" value="Ferredoxin reductase-like, C-terminal NADP-linked domain"/>
    <property type="match status" value="1"/>
</dbReference>
<dbReference type="OrthoDB" id="9796486at2"/>
<protein>
    <submittedName>
        <fullName evidence="3">Flavodoxin reductase</fullName>
    </submittedName>
</protein>
<comment type="cofactor">
    <cofactor evidence="1">
        <name>[2Fe-2S] cluster</name>
        <dbReference type="ChEBI" id="CHEBI:190135"/>
    </cofactor>
</comment>
<dbReference type="InterPro" id="IPR001709">
    <property type="entry name" value="Flavoprot_Pyr_Nucl_cyt_Rdtase"/>
</dbReference>
<name>A0A0E2Z7H0_9GAMM</name>
<dbReference type="Pfam" id="PF00970">
    <property type="entry name" value="FAD_binding_6"/>
    <property type="match status" value="1"/>
</dbReference>
<dbReference type="EMBL" id="JPGN01000051">
    <property type="protein sequence ID" value="KFI19505.1"/>
    <property type="molecule type" value="Genomic_DNA"/>
</dbReference>
<dbReference type="CDD" id="cd06196">
    <property type="entry name" value="FNR_like_1"/>
    <property type="match status" value="1"/>
</dbReference>
<dbReference type="InterPro" id="IPR017927">
    <property type="entry name" value="FAD-bd_FR_type"/>
</dbReference>
<sequence>MTYTVTLLMAEFVTHDVKRFIVSRPPGFDYQPGQGVELAINQPEWKDQGRPFTPTSLGEDKVLEFTIKRYSDHHGVTEKLHTLLPGEELLMSDPFGTITYQGTGVFIAGGAGITPFMAIIRQLSHQDKLANHTLIFSNKTPADIICEKEFRHYFNEKCILTCTETSAPGYDDQLITGEFLQQNIADFNQQFYTCGPPQFTKDINNALVELGANPNALVFEK</sequence>
<dbReference type="PRINTS" id="PR00410">
    <property type="entry name" value="PHEHYDRXLASE"/>
</dbReference>